<dbReference type="GO" id="GO:0003677">
    <property type="term" value="F:DNA binding"/>
    <property type="evidence" value="ECO:0007669"/>
    <property type="project" value="InterPro"/>
</dbReference>
<proteinExistence type="predicted"/>
<reference evidence="1" key="1">
    <citation type="submission" date="2020-05" db="EMBL/GenBank/DDBJ databases">
        <authorList>
            <person name="Chiriac C."/>
            <person name="Salcher M."/>
            <person name="Ghai R."/>
            <person name="Kavagutti S V."/>
        </authorList>
    </citation>
    <scope>NUCLEOTIDE SEQUENCE</scope>
</reference>
<sequence>MQVAEQHRATSSPARPKATVASWKLRIRDEILYDVEFYGWSATEAAKHLGLHQSQYSNLVNLEKHMHRFSIDNLLGIMFEKLGHNFELAM</sequence>
<accession>A0A6J7WL30</accession>
<protein>
    <submittedName>
        <fullName evidence="1">Uncharacterized protein</fullName>
    </submittedName>
</protein>
<dbReference type="InterPro" id="IPR010982">
    <property type="entry name" value="Lambda_DNA-bd_dom_sf"/>
</dbReference>
<dbReference type="SUPFAM" id="SSF47413">
    <property type="entry name" value="lambda repressor-like DNA-binding domains"/>
    <property type="match status" value="1"/>
</dbReference>
<name>A0A6J7WL30_9CAUD</name>
<gene>
    <name evidence="1" type="ORF">UFOVP191_51</name>
</gene>
<evidence type="ECO:0000313" key="1">
    <source>
        <dbReference type="EMBL" id="CAB5212889.1"/>
    </source>
</evidence>
<organism evidence="1">
    <name type="scientific">uncultured Caudovirales phage</name>
    <dbReference type="NCBI Taxonomy" id="2100421"/>
    <lineage>
        <taxon>Viruses</taxon>
        <taxon>Duplodnaviria</taxon>
        <taxon>Heunggongvirae</taxon>
        <taxon>Uroviricota</taxon>
        <taxon>Caudoviricetes</taxon>
        <taxon>Peduoviridae</taxon>
        <taxon>Maltschvirus</taxon>
        <taxon>Maltschvirus maltsch</taxon>
    </lineage>
</organism>
<dbReference type="EMBL" id="LR798233">
    <property type="protein sequence ID" value="CAB5212889.1"/>
    <property type="molecule type" value="Genomic_DNA"/>
</dbReference>
<dbReference type="Gene3D" id="1.10.260.40">
    <property type="entry name" value="lambda repressor-like DNA-binding domains"/>
    <property type="match status" value="1"/>
</dbReference>